<dbReference type="EMBL" id="CM001220">
    <property type="protein sequence ID" value="AES86392.1"/>
    <property type="molecule type" value="Genomic_DNA"/>
</dbReference>
<protein>
    <submittedName>
        <fullName evidence="1 2">Uncharacterized protein</fullName>
    </submittedName>
</protein>
<gene>
    <name evidence="1" type="ordered locus">MTR_4g006490</name>
</gene>
<dbReference type="Proteomes" id="UP000002051">
    <property type="component" value="Chromosome 4"/>
</dbReference>
<reference evidence="1 3" key="2">
    <citation type="journal article" date="2014" name="BMC Genomics">
        <title>An improved genome release (version Mt4.0) for the model legume Medicago truncatula.</title>
        <authorList>
            <person name="Tang H."/>
            <person name="Krishnakumar V."/>
            <person name="Bidwell S."/>
            <person name="Rosen B."/>
            <person name="Chan A."/>
            <person name="Zhou S."/>
            <person name="Gentzbittel L."/>
            <person name="Childs K.L."/>
            <person name="Yandell M."/>
            <person name="Gundlach H."/>
            <person name="Mayer K.F."/>
            <person name="Schwartz D.C."/>
            <person name="Town C.D."/>
        </authorList>
    </citation>
    <scope>GENOME REANNOTATION</scope>
    <source>
        <strain evidence="2 3">cv. Jemalong A17</strain>
    </source>
</reference>
<keyword evidence="3" id="KW-1185">Reference proteome</keyword>
<dbReference type="PaxDb" id="3880-AES86392"/>
<reference evidence="1 3" key="1">
    <citation type="journal article" date="2011" name="Nature">
        <title>The Medicago genome provides insight into the evolution of rhizobial symbioses.</title>
        <authorList>
            <person name="Young N.D."/>
            <person name="Debelle F."/>
            <person name="Oldroyd G.E."/>
            <person name="Geurts R."/>
            <person name="Cannon S.B."/>
            <person name="Udvardi M.K."/>
            <person name="Benedito V.A."/>
            <person name="Mayer K.F."/>
            <person name="Gouzy J."/>
            <person name="Schoof H."/>
            <person name="Van de Peer Y."/>
            <person name="Proost S."/>
            <person name="Cook D.R."/>
            <person name="Meyers B.C."/>
            <person name="Spannagl M."/>
            <person name="Cheung F."/>
            <person name="De Mita S."/>
            <person name="Krishnakumar V."/>
            <person name="Gundlach H."/>
            <person name="Zhou S."/>
            <person name="Mudge J."/>
            <person name="Bharti A.K."/>
            <person name="Murray J.D."/>
            <person name="Naoumkina M.A."/>
            <person name="Rosen B."/>
            <person name="Silverstein K.A."/>
            <person name="Tang H."/>
            <person name="Rombauts S."/>
            <person name="Zhao P.X."/>
            <person name="Zhou P."/>
            <person name="Barbe V."/>
            <person name="Bardou P."/>
            <person name="Bechner M."/>
            <person name="Bellec A."/>
            <person name="Berger A."/>
            <person name="Berges H."/>
            <person name="Bidwell S."/>
            <person name="Bisseling T."/>
            <person name="Choisne N."/>
            <person name="Couloux A."/>
            <person name="Denny R."/>
            <person name="Deshpande S."/>
            <person name="Dai X."/>
            <person name="Doyle J.J."/>
            <person name="Dudez A.M."/>
            <person name="Farmer A.D."/>
            <person name="Fouteau S."/>
            <person name="Franken C."/>
            <person name="Gibelin C."/>
            <person name="Gish J."/>
            <person name="Goldstein S."/>
            <person name="Gonzalez A.J."/>
            <person name="Green P.J."/>
            <person name="Hallab A."/>
            <person name="Hartog M."/>
            <person name="Hua A."/>
            <person name="Humphray S.J."/>
            <person name="Jeong D.H."/>
            <person name="Jing Y."/>
            <person name="Jocker A."/>
            <person name="Kenton S.M."/>
            <person name="Kim D.J."/>
            <person name="Klee K."/>
            <person name="Lai H."/>
            <person name="Lang C."/>
            <person name="Lin S."/>
            <person name="Macmil S.L."/>
            <person name="Magdelenat G."/>
            <person name="Matthews L."/>
            <person name="McCorrison J."/>
            <person name="Monaghan E.L."/>
            <person name="Mun J.H."/>
            <person name="Najar F.Z."/>
            <person name="Nicholson C."/>
            <person name="Noirot C."/>
            <person name="O'Bleness M."/>
            <person name="Paule C.R."/>
            <person name="Poulain J."/>
            <person name="Prion F."/>
            <person name="Qin B."/>
            <person name="Qu C."/>
            <person name="Retzel E.F."/>
            <person name="Riddle C."/>
            <person name="Sallet E."/>
            <person name="Samain S."/>
            <person name="Samson N."/>
            <person name="Sanders I."/>
            <person name="Saurat O."/>
            <person name="Scarpelli C."/>
            <person name="Schiex T."/>
            <person name="Segurens B."/>
            <person name="Severin A.J."/>
            <person name="Sherrier D.J."/>
            <person name="Shi R."/>
            <person name="Sims S."/>
            <person name="Singer S.R."/>
            <person name="Sinharoy S."/>
            <person name="Sterck L."/>
            <person name="Viollet A."/>
            <person name="Wang B.B."/>
            <person name="Wang K."/>
            <person name="Wang M."/>
            <person name="Wang X."/>
            <person name="Warfsmann J."/>
            <person name="Weissenbach J."/>
            <person name="White D.D."/>
            <person name="White J.D."/>
            <person name="Wiley G.B."/>
            <person name="Wincker P."/>
            <person name="Xing Y."/>
            <person name="Yang L."/>
            <person name="Yao Z."/>
            <person name="Ying F."/>
            <person name="Zhai J."/>
            <person name="Zhou L."/>
            <person name="Zuber A."/>
            <person name="Denarie J."/>
            <person name="Dixon R.A."/>
            <person name="May G.D."/>
            <person name="Schwartz D.C."/>
            <person name="Rogers J."/>
            <person name="Quetier F."/>
            <person name="Town C.D."/>
            <person name="Roe B.A."/>
        </authorList>
    </citation>
    <scope>NUCLEOTIDE SEQUENCE [LARGE SCALE GENOMIC DNA]</scope>
    <source>
        <strain evidence="1">A17</strain>
        <strain evidence="2 3">cv. Jemalong A17</strain>
    </source>
</reference>
<organism evidence="1 3">
    <name type="scientific">Medicago truncatula</name>
    <name type="common">Barrel medic</name>
    <name type="synonym">Medicago tribuloides</name>
    <dbReference type="NCBI Taxonomy" id="3880"/>
    <lineage>
        <taxon>Eukaryota</taxon>
        <taxon>Viridiplantae</taxon>
        <taxon>Streptophyta</taxon>
        <taxon>Embryophyta</taxon>
        <taxon>Tracheophyta</taxon>
        <taxon>Spermatophyta</taxon>
        <taxon>Magnoliopsida</taxon>
        <taxon>eudicotyledons</taxon>
        <taxon>Gunneridae</taxon>
        <taxon>Pentapetalae</taxon>
        <taxon>rosids</taxon>
        <taxon>fabids</taxon>
        <taxon>Fabales</taxon>
        <taxon>Fabaceae</taxon>
        <taxon>Papilionoideae</taxon>
        <taxon>50 kb inversion clade</taxon>
        <taxon>NPAAA clade</taxon>
        <taxon>Hologalegina</taxon>
        <taxon>IRL clade</taxon>
        <taxon>Trifolieae</taxon>
        <taxon>Medicago</taxon>
    </lineage>
</organism>
<evidence type="ECO:0000313" key="2">
    <source>
        <dbReference type="EnsemblPlants" id="AES86392"/>
    </source>
</evidence>
<dbReference type="EnsemblPlants" id="AES86392">
    <property type="protein sequence ID" value="AES86392"/>
    <property type="gene ID" value="MTR_4g006490"/>
</dbReference>
<dbReference type="HOGENOM" id="CLU_2472451_0_0_1"/>
<evidence type="ECO:0000313" key="1">
    <source>
        <dbReference type="EMBL" id="AES86392.1"/>
    </source>
</evidence>
<name>G7JD78_MEDTR</name>
<reference evidence="2" key="3">
    <citation type="submission" date="2015-04" db="UniProtKB">
        <authorList>
            <consortium name="EnsemblPlants"/>
        </authorList>
    </citation>
    <scope>IDENTIFICATION</scope>
    <source>
        <strain evidence="2">cv. Jemalong A17</strain>
    </source>
</reference>
<dbReference type="AlphaFoldDB" id="G7JD78"/>
<sequence>MQTRSTGANQVWVSINVMWMSSSLRGLNKFGLGMCIRDDEGHFVLAKMEWIYLFLDVDLWEAPSILFALRWVCDLQLAKVVLRWTRRW</sequence>
<evidence type="ECO:0000313" key="3">
    <source>
        <dbReference type="Proteomes" id="UP000002051"/>
    </source>
</evidence>
<proteinExistence type="predicted"/>
<accession>G7JD78</accession>